<organism evidence="1 2">
    <name type="scientific">Malassezia restricta (strain ATCC 96810 / NBRC 103918 / CBS 7877)</name>
    <name type="common">Seborrheic dermatitis infection agent</name>
    <dbReference type="NCBI Taxonomy" id="425264"/>
    <lineage>
        <taxon>Eukaryota</taxon>
        <taxon>Fungi</taxon>
        <taxon>Dikarya</taxon>
        <taxon>Basidiomycota</taxon>
        <taxon>Ustilaginomycotina</taxon>
        <taxon>Malasseziomycetes</taxon>
        <taxon>Malasseziales</taxon>
        <taxon>Malasseziaceae</taxon>
        <taxon>Malassezia</taxon>
    </lineage>
</organism>
<dbReference type="Proteomes" id="UP000269793">
    <property type="component" value="Chromosome II"/>
</dbReference>
<dbReference type="STRING" id="425264.A0A3G2S2N7"/>
<dbReference type="VEuPathDB" id="FungiDB:DNF11_1383"/>
<dbReference type="EMBL" id="CP033149">
    <property type="protein sequence ID" value="AYO42333.1"/>
    <property type="molecule type" value="Genomic_DNA"/>
</dbReference>
<protein>
    <submittedName>
        <fullName evidence="1">Uncharacterized protein</fullName>
    </submittedName>
</protein>
<gene>
    <name evidence="1" type="ORF">DNF11_1383</name>
</gene>
<dbReference type="OrthoDB" id="376826at2759"/>
<sequence length="271" mass="30734">MRDHIFNNRPLIKSQTVDFIIQIPLVAQAIQVGHRFLKDHPLLLRLFDLAECLFIEFLLLILPLAKRFNKTLISVDNYAVRALQYAKDKVPYPFEVTWNDLYANGKEQAHQLSQDVYENRIRAPAKSVYDQGVKVVEQLQQNENEYIKKVGTSISSMHEKVLSVAKEISEKSSQDVSEGEKQASSLVKSVVGEIEGLQKFAATLPSEAQKRLDPYIRVLNTTYKDLSAEALDGKVPIVDRLNKLVSYLQNKTVPELQKAVTVAPKSNKKKD</sequence>
<accession>A0A3G2S2N7</accession>
<proteinExistence type="predicted"/>
<name>A0A3G2S2N7_MALR7</name>
<reference evidence="1 2" key="1">
    <citation type="submission" date="2018-10" db="EMBL/GenBank/DDBJ databases">
        <title>Complete genome sequence of Malassezia restricta CBS 7877.</title>
        <authorList>
            <person name="Morand S.C."/>
            <person name="Bertignac M."/>
            <person name="Iltis A."/>
            <person name="Kolder I."/>
            <person name="Pirovano W."/>
            <person name="Jourdain R."/>
            <person name="Clavaud C."/>
        </authorList>
    </citation>
    <scope>NUCLEOTIDE SEQUENCE [LARGE SCALE GENOMIC DNA]</scope>
    <source>
        <strain evidence="1 2">CBS 7877</strain>
    </source>
</reference>
<keyword evidence="2" id="KW-1185">Reference proteome</keyword>
<evidence type="ECO:0000313" key="2">
    <source>
        <dbReference type="Proteomes" id="UP000269793"/>
    </source>
</evidence>
<dbReference type="AlphaFoldDB" id="A0A3G2S2N7"/>
<evidence type="ECO:0000313" key="1">
    <source>
        <dbReference type="EMBL" id="AYO42333.1"/>
    </source>
</evidence>